<dbReference type="AlphaFoldDB" id="A0A0G1ZEH5"/>
<dbReference type="NCBIfam" id="TIGR01044">
    <property type="entry name" value="rplV_bact"/>
    <property type="match status" value="1"/>
</dbReference>
<evidence type="ECO:0000256" key="3">
    <source>
        <dbReference type="ARBA" id="ARBA00022884"/>
    </source>
</evidence>
<comment type="function">
    <text evidence="7 10">This protein binds specifically to 23S rRNA; its binding is stimulated by other ribosomal proteins, e.g., L4, L17, and L20. It is important during the early stages of 50S assembly. It makes multiple contacts with different domains of the 23S rRNA in the assembled 50S subunit and ribosome.</text>
</comment>
<keyword evidence="2 7" id="KW-0699">rRNA-binding</keyword>
<evidence type="ECO:0000313" key="12">
    <source>
        <dbReference type="Proteomes" id="UP000033982"/>
    </source>
</evidence>
<protein>
    <recommendedName>
        <fullName evidence="6 7">Large ribosomal subunit protein uL22</fullName>
    </recommendedName>
</protein>
<dbReference type="CDD" id="cd00336">
    <property type="entry name" value="Ribosomal_L22"/>
    <property type="match status" value="1"/>
</dbReference>
<dbReference type="PANTHER" id="PTHR13501">
    <property type="entry name" value="CHLOROPLAST 50S RIBOSOMAL PROTEIN L22-RELATED"/>
    <property type="match status" value="1"/>
</dbReference>
<dbReference type="GO" id="GO:0022625">
    <property type="term" value="C:cytosolic large ribosomal subunit"/>
    <property type="evidence" value="ECO:0007669"/>
    <property type="project" value="TreeGrafter"/>
</dbReference>
<evidence type="ECO:0000256" key="6">
    <source>
        <dbReference type="ARBA" id="ARBA00035207"/>
    </source>
</evidence>
<dbReference type="InterPro" id="IPR005727">
    <property type="entry name" value="Ribosomal_uL22_bac/chlpt-type"/>
</dbReference>
<dbReference type="Gene3D" id="3.90.470.10">
    <property type="entry name" value="Ribosomal protein L22/L17"/>
    <property type="match status" value="1"/>
</dbReference>
<proteinExistence type="inferred from homology"/>
<evidence type="ECO:0000256" key="9">
    <source>
        <dbReference type="RuleBase" id="RU004006"/>
    </source>
</evidence>
<evidence type="ECO:0000256" key="1">
    <source>
        <dbReference type="ARBA" id="ARBA00009451"/>
    </source>
</evidence>
<dbReference type="InterPro" id="IPR001063">
    <property type="entry name" value="Ribosomal_uL22"/>
</dbReference>
<evidence type="ECO:0000256" key="8">
    <source>
        <dbReference type="RuleBase" id="RU004005"/>
    </source>
</evidence>
<comment type="function">
    <text evidence="7">The globular domain of the protein is located near the polypeptide exit tunnel on the outside of the subunit, while an extended beta-hairpin is found that lines the wall of the exit tunnel in the center of the 70S ribosome.</text>
</comment>
<accession>A0A0G1ZEH5</accession>
<reference evidence="11 12" key="1">
    <citation type="journal article" date="2015" name="Nature">
        <title>rRNA introns, odd ribosomes, and small enigmatic genomes across a large radiation of phyla.</title>
        <authorList>
            <person name="Brown C.T."/>
            <person name="Hug L.A."/>
            <person name="Thomas B.C."/>
            <person name="Sharon I."/>
            <person name="Castelle C.J."/>
            <person name="Singh A."/>
            <person name="Wilkins M.J."/>
            <person name="Williams K.H."/>
            <person name="Banfield J.F."/>
        </authorList>
    </citation>
    <scope>NUCLEOTIDE SEQUENCE [LARGE SCALE GENOMIC DNA]</scope>
</reference>
<sequence length="125" mass="13964">MSQLVTAQLRYLRTSPRKLRILVDYIRGKKAVRAVNDLSVLNKQGAEYLSKLVKSAIANAKHNHELDADNLFIKTITVDGGPVLKRFMPKAHGRATPVRERTAHVKLALGLLPEKEKNGKKITKS</sequence>
<evidence type="ECO:0000256" key="4">
    <source>
        <dbReference type="ARBA" id="ARBA00022980"/>
    </source>
</evidence>
<evidence type="ECO:0000256" key="7">
    <source>
        <dbReference type="HAMAP-Rule" id="MF_01331"/>
    </source>
</evidence>
<dbReference type="SUPFAM" id="SSF54843">
    <property type="entry name" value="Ribosomal protein L22"/>
    <property type="match status" value="1"/>
</dbReference>
<comment type="similarity">
    <text evidence="1 7 8">Belongs to the universal ribosomal protein uL22 family.</text>
</comment>
<dbReference type="PATRIC" id="fig|1619043.3.peg.30"/>
<dbReference type="GO" id="GO:0019843">
    <property type="term" value="F:rRNA binding"/>
    <property type="evidence" value="ECO:0007669"/>
    <property type="project" value="UniProtKB-UniRule"/>
</dbReference>
<organism evidence="11 12">
    <name type="scientific">Candidatus Magasanikbacteria bacterium GW2011_GWA2_50_22</name>
    <dbReference type="NCBI Taxonomy" id="1619043"/>
    <lineage>
        <taxon>Bacteria</taxon>
        <taxon>Candidatus Magasanikiibacteriota</taxon>
    </lineage>
</organism>
<comment type="subunit">
    <text evidence="7 9">Part of the 50S ribosomal subunit.</text>
</comment>
<dbReference type="GO" id="GO:0006412">
    <property type="term" value="P:translation"/>
    <property type="evidence" value="ECO:0007669"/>
    <property type="project" value="UniProtKB-UniRule"/>
</dbReference>
<dbReference type="EMBL" id="LCQN01000001">
    <property type="protein sequence ID" value="KKW17604.1"/>
    <property type="molecule type" value="Genomic_DNA"/>
</dbReference>
<dbReference type="GO" id="GO:0003735">
    <property type="term" value="F:structural constituent of ribosome"/>
    <property type="evidence" value="ECO:0007669"/>
    <property type="project" value="InterPro"/>
</dbReference>
<name>A0A0G1ZEH5_9BACT</name>
<keyword evidence="5 7" id="KW-0687">Ribonucleoprotein</keyword>
<dbReference type="HAMAP" id="MF_01331_B">
    <property type="entry name" value="Ribosomal_uL22_B"/>
    <property type="match status" value="1"/>
</dbReference>
<dbReference type="Pfam" id="PF00237">
    <property type="entry name" value="Ribosomal_L22"/>
    <property type="match status" value="1"/>
</dbReference>
<evidence type="ECO:0000256" key="5">
    <source>
        <dbReference type="ARBA" id="ARBA00023274"/>
    </source>
</evidence>
<comment type="caution">
    <text evidence="11">The sequence shown here is derived from an EMBL/GenBank/DDBJ whole genome shotgun (WGS) entry which is preliminary data.</text>
</comment>
<dbReference type="InterPro" id="IPR047867">
    <property type="entry name" value="Ribosomal_uL22_bac/org-type"/>
</dbReference>
<dbReference type="Proteomes" id="UP000033982">
    <property type="component" value="Unassembled WGS sequence"/>
</dbReference>
<evidence type="ECO:0000256" key="2">
    <source>
        <dbReference type="ARBA" id="ARBA00022730"/>
    </source>
</evidence>
<dbReference type="InterPro" id="IPR036394">
    <property type="entry name" value="Ribosomal_uL22_sf"/>
</dbReference>
<dbReference type="PANTHER" id="PTHR13501:SF8">
    <property type="entry name" value="LARGE RIBOSOMAL SUBUNIT PROTEIN UL22M"/>
    <property type="match status" value="1"/>
</dbReference>
<keyword evidence="4 7" id="KW-0689">Ribosomal protein</keyword>
<evidence type="ECO:0000313" key="11">
    <source>
        <dbReference type="EMBL" id="KKW17604.1"/>
    </source>
</evidence>
<gene>
    <name evidence="7" type="primary">rplV</name>
    <name evidence="11" type="ORF">UY58_C0001G0029</name>
</gene>
<keyword evidence="3 7" id="KW-0694">RNA-binding</keyword>
<evidence type="ECO:0000256" key="10">
    <source>
        <dbReference type="RuleBase" id="RU004008"/>
    </source>
</evidence>